<proteinExistence type="predicted"/>
<reference evidence="1 2" key="1">
    <citation type="journal article" date="2020" name="Nat. Commun.">
        <title>Genome of Tripterygium wilfordii and identification of cytochrome P450 involved in triptolide biosynthesis.</title>
        <authorList>
            <person name="Tu L."/>
            <person name="Su P."/>
            <person name="Zhang Z."/>
            <person name="Gao L."/>
            <person name="Wang J."/>
            <person name="Hu T."/>
            <person name="Zhou J."/>
            <person name="Zhang Y."/>
            <person name="Zhao Y."/>
            <person name="Liu Y."/>
            <person name="Song Y."/>
            <person name="Tong Y."/>
            <person name="Lu Y."/>
            <person name="Yang J."/>
            <person name="Xu C."/>
            <person name="Jia M."/>
            <person name="Peters R.J."/>
            <person name="Huang L."/>
            <person name="Gao W."/>
        </authorList>
    </citation>
    <scope>NUCLEOTIDE SEQUENCE [LARGE SCALE GENOMIC DNA]</scope>
    <source>
        <strain evidence="2">cv. XIE 37</strain>
        <tissue evidence="1">Leaf</tissue>
    </source>
</reference>
<evidence type="ECO:0000313" key="1">
    <source>
        <dbReference type="EMBL" id="KAF5729607.1"/>
    </source>
</evidence>
<dbReference type="AlphaFoldDB" id="A0A7J7C6X6"/>
<dbReference type="EMBL" id="JAAARO010000021">
    <property type="protein sequence ID" value="KAF5729607.1"/>
    <property type="molecule type" value="Genomic_DNA"/>
</dbReference>
<comment type="caution">
    <text evidence="1">The sequence shown here is derived from an EMBL/GenBank/DDBJ whole genome shotgun (WGS) entry which is preliminary data.</text>
</comment>
<gene>
    <name evidence="1" type="ORF">HS088_TW21G01774</name>
</gene>
<protein>
    <submittedName>
        <fullName evidence="1">Uncharacterized protein</fullName>
    </submittedName>
</protein>
<dbReference type="Proteomes" id="UP000593562">
    <property type="component" value="Unassembled WGS sequence"/>
</dbReference>
<sequence length="195" mass="22434">MINNSGSRWIDDNYAWLSRFERQESRRYSTTSRFNFNKLFDSDFQDTNSKLGVPVFLPLKRVHSPSEPNDRLGSHYPNGLRQPNRPGFPISTFLNFFLRQRQHKKIDKSKQHDSWDPISIDCISLLEDWVMGKDVCLGGYGSVDWPELNTPSPNAMLLAAENDEFEEIGAGFDDYEILNRTKAGEEDIVDINLVG</sequence>
<name>A0A7J7C6X6_TRIWF</name>
<keyword evidence="2" id="KW-1185">Reference proteome</keyword>
<dbReference type="InParanoid" id="A0A7J7C6X6"/>
<evidence type="ECO:0000313" key="2">
    <source>
        <dbReference type="Proteomes" id="UP000593562"/>
    </source>
</evidence>
<accession>A0A7J7C6X6</accession>
<organism evidence="1 2">
    <name type="scientific">Tripterygium wilfordii</name>
    <name type="common">Thunder God vine</name>
    <dbReference type="NCBI Taxonomy" id="458696"/>
    <lineage>
        <taxon>Eukaryota</taxon>
        <taxon>Viridiplantae</taxon>
        <taxon>Streptophyta</taxon>
        <taxon>Embryophyta</taxon>
        <taxon>Tracheophyta</taxon>
        <taxon>Spermatophyta</taxon>
        <taxon>Magnoliopsida</taxon>
        <taxon>eudicotyledons</taxon>
        <taxon>Gunneridae</taxon>
        <taxon>Pentapetalae</taxon>
        <taxon>rosids</taxon>
        <taxon>fabids</taxon>
        <taxon>Celastrales</taxon>
        <taxon>Celastraceae</taxon>
        <taxon>Tripterygium</taxon>
    </lineage>
</organism>